<keyword evidence="2" id="KW-0805">Transcription regulation</keyword>
<dbReference type="SUPFAM" id="SSF55455">
    <property type="entry name" value="SRF-like"/>
    <property type="match status" value="1"/>
</dbReference>
<dbReference type="Pfam" id="PF01486">
    <property type="entry name" value="K-box"/>
    <property type="match status" value="1"/>
</dbReference>
<keyword evidence="7" id="KW-1133">Transmembrane helix</keyword>
<sequence length="226" mass="25838">MGRGKIEIKKIENPTNRQVTYSKRRAGIVKKATELSVLCDAEVSLIMFSGTGKLFEFVSSSTTQKGVFDKYQQITGTDLWKSKYEELQAHLNKQKELNAKLRREIRQRNGEDLEGLKFDQLRRLEQDLMKSEELVRLRKAYAYFYLLNVVLIFIPQFHVLGSGIDTMKKKEEGDMDCQYAFAEHEGDYQSTLGLASEGSQIYAIRVQPTQPNLQSEGYGSYGLTLA</sequence>
<proteinExistence type="predicted"/>
<protein>
    <submittedName>
        <fullName evidence="10">Uncharacterized protein</fullName>
    </submittedName>
</protein>
<reference evidence="10 11" key="1">
    <citation type="submission" date="2020-10" db="EMBL/GenBank/DDBJ databases">
        <title>The Coptis chinensis genome and diversification of protoberbering-type alkaloids.</title>
        <authorList>
            <person name="Wang B."/>
            <person name="Shu S."/>
            <person name="Song C."/>
            <person name="Liu Y."/>
        </authorList>
    </citation>
    <scope>NUCLEOTIDE SEQUENCE [LARGE SCALE GENOMIC DNA]</scope>
    <source>
        <strain evidence="10">HL-2020</strain>
        <tissue evidence="10">Leaf</tissue>
    </source>
</reference>
<dbReference type="InterPro" id="IPR050142">
    <property type="entry name" value="MADS-box/MEF2_TF"/>
</dbReference>
<dbReference type="GO" id="GO:0003700">
    <property type="term" value="F:DNA-binding transcription factor activity"/>
    <property type="evidence" value="ECO:0007669"/>
    <property type="project" value="InterPro"/>
</dbReference>
<organism evidence="10 11">
    <name type="scientific">Coptis chinensis</name>
    <dbReference type="NCBI Taxonomy" id="261450"/>
    <lineage>
        <taxon>Eukaryota</taxon>
        <taxon>Viridiplantae</taxon>
        <taxon>Streptophyta</taxon>
        <taxon>Embryophyta</taxon>
        <taxon>Tracheophyta</taxon>
        <taxon>Spermatophyta</taxon>
        <taxon>Magnoliopsida</taxon>
        <taxon>Ranunculales</taxon>
        <taxon>Ranunculaceae</taxon>
        <taxon>Coptidoideae</taxon>
        <taxon>Coptis</taxon>
    </lineage>
</organism>
<evidence type="ECO:0000256" key="1">
    <source>
        <dbReference type="ARBA" id="ARBA00004123"/>
    </source>
</evidence>
<keyword evidence="7" id="KW-0472">Membrane</keyword>
<dbReference type="InterPro" id="IPR002487">
    <property type="entry name" value="TF_Kbox"/>
</dbReference>
<feature type="coiled-coil region" evidence="6">
    <location>
        <begin position="84"/>
        <end position="111"/>
    </location>
</feature>
<keyword evidence="3" id="KW-0238">DNA-binding</keyword>
<evidence type="ECO:0000313" key="11">
    <source>
        <dbReference type="Proteomes" id="UP000631114"/>
    </source>
</evidence>
<dbReference type="PROSITE" id="PS51297">
    <property type="entry name" value="K_BOX"/>
    <property type="match status" value="1"/>
</dbReference>
<keyword evidence="6" id="KW-0175">Coiled coil</keyword>
<feature type="domain" description="MADS-box" evidence="8">
    <location>
        <begin position="1"/>
        <end position="61"/>
    </location>
</feature>
<dbReference type="AlphaFoldDB" id="A0A835MDJ2"/>
<dbReference type="GO" id="GO:0005634">
    <property type="term" value="C:nucleus"/>
    <property type="evidence" value="ECO:0007669"/>
    <property type="project" value="UniProtKB-SubCell"/>
</dbReference>
<dbReference type="OrthoDB" id="1898716at2759"/>
<evidence type="ECO:0000256" key="7">
    <source>
        <dbReference type="SAM" id="Phobius"/>
    </source>
</evidence>
<evidence type="ECO:0000256" key="5">
    <source>
        <dbReference type="ARBA" id="ARBA00023242"/>
    </source>
</evidence>
<dbReference type="GO" id="GO:0046983">
    <property type="term" value="F:protein dimerization activity"/>
    <property type="evidence" value="ECO:0007669"/>
    <property type="project" value="InterPro"/>
</dbReference>
<feature type="domain" description="K-box" evidence="9">
    <location>
        <begin position="84"/>
        <end position="187"/>
    </location>
</feature>
<accession>A0A835MDJ2</accession>
<dbReference type="CDD" id="cd00265">
    <property type="entry name" value="MADS_MEF2_like"/>
    <property type="match status" value="1"/>
</dbReference>
<dbReference type="PRINTS" id="PR00404">
    <property type="entry name" value="MADSDOMAIN"/>
</dbReference>
<dbReference type="GO" id="GO:0045944">
    <property type="term" value="P:positive regulation of transcription by RNA polymerase II"/>
    <property type="evidence" value="ECO:0007669"/>
    <property type="project" value="InterPro"/>
</dbReference>
<comment type="subcellular location">
    <subcellularLocation>
        <location evidence="1">Nucleus</location>
    </subcellularLocation>
</comment>
<dbReference type="GO" id="GO:0000977">
    <property type="term" value="F:RNA polymerase II transcription regulatory region sequence-specific DNA binding"/>
    <property type="evidence" value="ECO:0007669"/>
    <property type="project" value="InterPro"/>
</dbReference>
<dbReference type="PROSITE" id="PS00350">
    <property type="entry name" value="MADS_BOX_1"/>
    <property type="match status" value="1"/>
</dbReference>
<dbReference type="SMART" id="SM00432">
    <property type="entry name" value="MADS"/>
    <property type="match status" value="1"/>
</dbReference>
<dbReference type="InterPro" id="IPR002100">
    <property type="entry name" value="TF_MADSbox"/>
</dbReference>
<keyword evidence="4" id="KW-0804">Transcription</keyword>
<keyword evidence="7" id="KW-0812">Transmembrane</keyword>
<keyword evidence="11" id="KW-1185">Reference proteome</keyword>
<evidence type="ECO:0000313" key="10">
    <source>
        <dbReference type="EMBL" id="KAF9623124.1"/>
    </source>
</evidence>
<dbReference type="PANTHER" id="PTHR48019">
    <property type="entry name" value="SERUM RESPONSE FACTOR HOMOLOG"/>
    <property type="match status" value="1"/>
</dbReference>
<name>A0A835MDJ2_9MAGN</name>
<evidence type="ECO:0000259" key="8">
    <source>
        <dbReference type="PROSITE" id="PS50066"/>
    </source>
</evidence>
<evidence type="ECO:0000256" key="3">
    <source>
        <dbReference type="ARBA" id="ARBA00023125"/>
    </source>
</evidence>
<evidence type="ECO:0000256" key="6">
    <source>
        <dbReference type="SAM" id="Coils"/>
    </source>
</evidence>
<dbReference type="InterPro" id="IPR033896">
    <property type="entry name" value="MEF2-like_N"/>
</dbReference>
<feature type="transmembrane region" description="Helical" evidence="7">
    <location>
        <begin position="140"/>
        <end position="160"/>
    </location>
</feature>
<dbReference type="Gene3D" id="3.40.1810.10">
    <property type="entry name" value="Transcription factor, MADS-box"/>
    <property type="match status" value="1"/>
</dbReference>
<dbReference type="EMBL" id="JADFTS010000002">
    <property type="protein sequence ID" value="KAF9623124.1"/>
    <property type="molecule type" value="Genomic_DNA"/>
</dbReference>
<dbReference type="PROSITE" id="PS50066">
    <property type="entry name" value="MADS_BOX_2"/>
    <property type="match status" value="1"/>
</dbReference>
<evidence type="ECO:0000259" key="9">
    <source>
        <dbReference type="PROSITE" id="PS51297"/>
    </source>
</evidence>
<evidence type="ECO:0000256" key="4">
    <source>
        <dbReference type="ARBA" id="ARBA00023163"/>
    </source>
</evidence>
<dbReference type="Pfam" id="PF00319">
    <property type="entry name" value="SRF-TF"/>
    <property type="match status" value="1"/>
</dbReference>
<dbReference type="Proteomes" id="UP000631114">
    <property type="component" value="Unassembled WGS sequence"/>
</dbReference>
<dbReference type="InterPro" id="IPR036879">
    <property type="entry name" value="TF_MADSbox_sf"/>
</dbReference>
<comment type="caution">
    <text evidence="10">The sequence shown here is derived from an EMBL/GenBank/DDBJ whole genome shotgun (WGS) entry which is preliminary data.</text>
</comment>
<gene>
    <name evidence="10" type="ORF">IFM89_037640</name>
</gene>
<evidence type="ECO:0000256" key="2">
    <source>
        <dbReference type="ARBA" id="ARBA00023015"/>
    </source>
</evidence>
<keyword evidence="5" id="KW-0539">Nucleus</keyword>